<keyword evidence="7" id="KW-1185">Reference proteome</keyword>
<reference evidence="7" key="1">
    <citation type="submission" date="2017-04" db="EMBL/GenBank/DDBJ databases">
        <authorList>
            <person name="Varghese N."/>
            <person name="Submissions S."/>
        </authorList>
    </citation>
    <scope>NUCLEOTIDE SEQUENCE [LARGE SCALE GENOMIC DNA]</scope>
    <source>
        <strain evidence="7">DSM 19835</strain>
    </source>
</reference>
<feature type="region of interest" description="Disordered" evidence="4">
    <location>
        <begin position="408"/>
        <end position="438"/>
    </location>
</feature>
<dbReference type="Gene3D" id="1.10.150.130">
    <property type="match status" value="1"/>
</dbReference>
<dbReference type="SUPFAM" id="SSF56349">
    <property type="entry name" value="DNA breaking-rejoining enzymes"/>
    <property type="match status" value="1"/>
</dbReference>
<feature type="domain" description="Tyr recombinase" evidence="5">
    <location>
        <begin position="221"/>
        <end position="396"/>
    </location>
</feature>
<dbReference type="RefSeq" id="WP_085496336.1">
    <property type="nucleotide sequence ID" value="NZ_FXAO01000001.1"/>
</dbReference>
<organism evidence="6 7">
    <name type="scientific">Arenibacter troitsensis</name>
    <dbReference type="NCBI Taxonomy" id="188872"/>
    <lineage>
        <taxon>Bacteria</taxon>
        <taxon>Pseudomonadati</taxon>
        <taxon>Bacteroidota</taxon>
        <taxon>Flavobacteriia</taxon>
        <taxon>Flavobacteriales</taxon>
        <taxon>Flavobacteriaceae</taxon>
        <taxon>Arenibacter</taxon>
    </lineage>
</organism>
<dbReference type="InterPro" id="IPR050090">
    <property type="entry name" value="Tyrosine_recombinase_XerCD"/>
</dbReference>
<dbReference type="Pfam" id="PF00589">
    <property type="entry name" value="Phage_integrase"/>
    <property type="match status" value="1"/>
</dbReference>
<keyword evidence="3" id="KW-0233">DNA recombination</keyword>
<name>A0A1X7IGZ6_9FLAO</name>
<dbReference type="Gene3D" id="1.10.443.10">
    <property type="entry name" value="Intergrase catalytic core"/>
    <property type="match status" value="1"/>
</dbReference>
<proteinExistence type="inferred from homology"/>
<evidence type="ECO:0000256" key="1">
    <source>
        <dbReference type="ARBA" id="ARBA00008857"/>
    </source>
</evidence>
<dbReference type="GO" id="GO:0015074">
    <property type="term" value="P:DNA integration"/>
    <property type="evidence" value="ECO:0007669"/>
    <property type="project" value="InterPro"/>
</dbReference>
<dbReference type="AlphaFoldDB" id="A0A1X7IGZ6"/>
<dbReference type="GO" id="GO:0003677">
    <property type="term" value="F:DNA binding"/>
    <property type="evidence" value="ECO:0007669"/>
    <property type="project" value="UniProtKB-KW"/>
</dbReference>
<dbReference type="PROSITE" id="PS51898">
    <property type="entry name" value="TYR_RECOMBINASE"/>
    <property type="match status" value="1"/>
</dbReference>
<sequence length="438" mass="51321">MRTNQTFTVIFFTRKSRSIQNLLSIYVRITILGKRAEISLKRNIETVKWDADKGRGKGNSEEIRILNSYLDQVRSKLMQCHNQLIQEDKIISSNAIKLRFLGEDSVTKSLLDLIEYHNENMVHVLKPGTMKNYYTTEKYLKRFLKTKLKRGDIFLKQLNYGFILDFEQFLRRSLNSKKQRSLGNNGVMKHLERFKKMVNLAVKLEWMKKNPFDRFQLRFNKFDRVFLTERELQLIEDIEFKQERLQQVKDCFLFSCYTGLSYIDIKGLTAEKITRGLDNRKWIYTKREKTNELVRIPILPQAWEILERYKNCPTYNSLLPICSNQKVNVYLKEIASACGIYKNITFHVARHTFATTVMLSNGVPIETVSKLLGHTKLTTTQIYAKVVESKISEDIDNLLERFQAKENRSAIEKKENKSGKRGGTIDPKSYHNLTAHGS</sequence>
<accession>A0A1X7IGZ6</accession>
<dbReference type="EMBL" id="FXAO01000001">
    <property type="protein sequence ID" value="SMG13562.1"/>
    <property type="molecule type" value="Genomic_DNA"/>
</dbReference>
<dbReference type="Proteomes" id="UP000193420">
    <property type="component" value="Unassembled WGS sequence"/>
</dbReference>
<keyword evidence="2" id="KW-0238">DNA-binding</keyword>
<dbReference type="InterPro" id="IPR010998">
    <property type="entry name" value="Integrase_recombinase_N"/>
</dbReference>
<dbReference type="CDD" id="cd01185">
    <property type="entry name" value="INTN1_C_like"/>
    <property type="match status" value="1"/>
</dbReference>
<gene>
    <name evidence="6" type="ORF">SAMN03080602_00804</name>
</gene>
<dbReference type="GO" id="GO:0006310">
    <property type="term" value="P:DNA recombination"/>
    <property type="evidence" value="ECO:0007669"/>
    <property type="project" value="UniProtKB-KW"/>
</dbReference>
<dbReference type="InterPro" id="IPR011010">
    <property type="entry name" value="DNA_brk_join_enz"/>
</dbReference>
<evidence type="ECO:0000259" key="5">
    <source>
        <dbReference type="PROSITE" id="PS51898"/>
    </source>
</evidence>
<dbReference type="InterPro" id="IPR025269">
    <property type="entry name" value="SAM-like_dom"/>
</dbReference>
<dbReference type="PANTHER" id="PTHR30349:SF64">
    <property type="entry name" value="PROPHAGE INTEGRASE INTD-RELATED"/>
    <property type="match status" value="1"/>
</dbReference>
<dbReference type="OrthoDB" id="892893at2"/>
<dbReference type="InterPro" id="IPR002104">
    <property type="entry name" value="Integrase_catalytic"/>
</dbReference>
<dbReference type="STRING" id="188872.SAMN03080602_00804"/>
<dbReference type="InterPro" id="IPR035386">
    <property type="entry name" value="Arm-DNA-bind_5"/>
</dbReference>
<evidence type="ECO:0000256" key="2">
    <source>
        <dbReference type="ARBA" id="ARBA00023125"/>
    </source>
</evidence>
<evidence type="ECO:0000313" key="6">
    <source>
        <dbReference type="EMBL" id="SMG13562.1"/>
    </source>
</evidence>
<feature type="compositionally biased region" description="Basic and acidic residues" evidence="4">
    <location>
        <begin position="408"/>
        <end position="418"/>
    </location>
</feature>
<dbReference type="InterPro" id="IPR013762">
    <property type="entry name" value="Integrase-like_cat_sf"/>
</dbReference>
<dbReference type="PANTHER" id="PTHR30349">
    <property type="entry name" value="PHAGE INTEGRASE-RELATED"/>
    <property type="match status" value="1"/>
</dbReference>
<dbReference type="Pfam" id="PF17293">
    <property type="entry name" value="Arm-DNA-bind_5"/>
    <property type="match status" value="1"/>
</dbReference>
<protein>
    <submittedName>
        <fullName evidence="6">Site-specific recombinase XerD</fullName>
    </submittedName>
</protein>
<comment type="similarity">
    <text evidence="1">Belongs to the 'phage' integrase family.</text>
</comment>
<evidence type="ECO:0000313" key="7">
    <source>
        <dbReference type="Proteomes" id="UP000193420"/>
    </source>
</evidence>
<evidence type="ECO:0000256" key="4">
    <source>
        <dbReference type="SAM" id="MobiDB-lite"/>
    </source>
</evidence>
<evidence type="ECO:0000256" key="3">
    <source>
        <dbReference type="ARBA" id="ARBA00023172"/>
    </source>
</evidence>
<dbReference type="Pfam" id="PF13102">
    <property type="entry name" value="Phage_int_SAM_5"/>
    <property type="match status" value="1"/>
</dbReference>